<feature type="domain" description="Cyclic nucleotide-binding" evidence="4">
    <location>
        <begin position="16"/>
        <end position="136"/>
    </location>
</feature>
<gene>
    <name evidence="6" type="ORF">DBV39_10650</name>
</gene>
<dbReference type="GO" id="GO:0003700">
    <property type="term" value="F:DNA-binding transcription factor activity"/>
    <property type="evidence" value="ECO:0007669"/>
    <property type="project" value="TreeGrafter"/>
</dbReference>
<evidence type="ECO:0000256" key="3">
    <source>
        <dbReference type="ARBA" id="ARBA00023163"/>
    </source>
</evidence>
<accession>A0A2R4XJT8</accession>
<dbReference type="Gene3D" id="1.10.10.10">
    <property type="entry name" value="Winged helix-like DNA-binding domain superfamily/Winged helix DNA-binding domain"/>
    <property type="match status" value="1"/>
</dbReference>
<evidence type="ECO:0000313" key="7">
    <source>
        <dbReference type="Proteomes" id="UP000244571"/>
    </source>
</evidence>
<feature type="domain" description="HTH crp-type" evidence="5">
    <location>
        <begin position="150"/>
        <end position="216"/>
    </location>
</feature>
<evidence type="ECO:0000313" key="6">
    <source>
        <dbReference type="EMBL" id="AWB34095.1"/>
    </source>
</evidence>
<dbReference type="SUPFAM" id="SSF46785">
    <property type="entry name" value="Winged helix' DNA-binding domain"/>
    <property type="match status" value="1"/>
</dbReference>
<dbReference type="InterPro" id="IPR014710">
    <property type="entry name" value="RmlC-like_jellyroll"/>
</dbReference>
<dbReference type="PANTHER" id="PTHR24567">
    <property type="entry name" value="CRP FAMILY TRANSCRIPTIONAL REGULATORY PROTEIN"/>
    <property type="match status" value="1"/>
</dbReference>
<dbReference type="InterPro" id="IPR036390">
    <property type="entry name" value="WH_DNA-bd_sf"/>
</dbReference>
<reference evidence="6 7" key="1">
    <citation type="submission" date="2018-04" db="EMBL/GenBank/DDBJ databases">
        <title>Bordetella sp. HZ20 isolated from seawater.</title>
        <authorList>
            <person name="Sun C."/>
        </authorList>
    </citation>
    <scope>NUCLEOTIDE SEQUENCE [LARGE SCALE GENOMIC DNA]</scope>
    <source>
        <strain evidence="6 7">HZ20</strain>
    </source>
</reference>
<keyword evidence="3" id="KW-0804">Transcription</keyword>
<evidence type="ECO:0000259" key="5">
    <source>
        <dbReference type="PROSITE" id="PS51063"/>
    </source>
</evidence>
<proteinExistence type="predicted"/>
<dbReference type="CDD" id="cd00038">
    <property type="entry name" value="CAP_ED"/>
    <property type="match status" value="1"/>
</dbReference>
<dbReference type="InterPro" id="IPR018490">
    <property type="entry name" value="cNMP-bd_dom_sf"/>
</dbReference>
<keyword evidence="7" id="KW-1185">Reference proteome</keyword>
<dbReference type="PROSITE" id="PS50042">
    <property type="entry name" value="CNMP_BINDING_3"/>
    <property type="match status" value="1"/>
</dbReference>
<dbReference type="Proteomes" id="UP000244571">
    <property type="component" value="Chromosome"/>
</dbReference>
<evidence type="ECO:0000256" key="1">
    <source>
        <dbReference type="ARBA" id="ARBA00023015"/>
    </source>
</evidence>
<dbReference type="SUPFAM" id="SSF51206">
    <property type="entry name" value="cAMP-binding domain-like"/>
    <property type="match status" value="1"/>
</dbReference>
<organism evidence="6 7">
    <name type="scientific">Orrella marina</name>
    <dbReference type="NCBI Taxonomy" id="2163011"/>
    <lineage>
        <taxon>Bacteria</taxon>
        <taxon>Pseudomonadati</taxon>
        <taxon>Pseudomonadota</taxon>
        <taxon>Betaproteobacteria</taxon>
        <taxon>Burkholderiales</taxon>
        <taxon>Alcaligenaceae</taxon>
        <taxon>Orrella</taxon>
    </lineage>
</organism>
<dbReference type="InterPro" id="IPR012318">
    <property type="entry name" value="HTH_CRP"/>
</dbReference>
<protein>
    <submittedName>
        <fullName evidence="6">Crp/Fnr family transcriptional regulator</fullName>
    </submittedName>
</protein>
<dbReference type="OrthoDB" id="9777588at2"/>
<keyword evidence="1" id="KW-0805">Transcription regulation</keyword>
<dbReference type="AlphaFoldDB" id="A0A2R4XJT8"/>
<dbReference type="Pfam" id="PF13545">
    <property type="entry name" value="HTH_Crp_2"/>
    <property type="match status" value="1"/>
</dbReference>
<name>A0A2R4XJT8_9BURK</name>
<dbReference type="InterPro" id="IPR050397">
    <property type="entry name" value="Env_Response_Regulators"/>
</dbReference>
<sequence length="223" mass="24708">MDMQLEHTDLLPSLPVFDGVGRVHLAWLASVARRLSLKRGETLFEKGQPVQFLYILLNGHIKLAVPAGHGQEKILEFLKPGDAFGESVLLPDHRWIATAQALFPCKLLALSLSDLATAVERSPAFGLRLLANVSQRVETQFMDQESGALRNAVQRVAEYVLRQPKVGNQARFLYHKRAIASRLGLQPETFSRSLKQLVTDGLITVQGARIVIHDEDALQAMVA</sequence>
<dbReference type="Pfam" id="PF00027">
    <property type="entry name" value="cNMP_binding"/>
    <property type="match status" value="1"/>
</dbReference>
<evidence type="ECO:0000259" key="4">
    <source>
        <dbReference type="PROSITE" id="PS50042"/>
    </source>
</evidence>
<dbReference type="InterPro" id="IPR000595">
    <property type="entry name" value="cNMP-bd_dom"/>
</dbReference>
<dbReference type="GO" id="GO:0003677">
    <property type="term" value="F:DNA binding"/>
    <property type="evidence" value="ECO:0007669"/>
    <property type="project" value="UniProtKB-KW"/>
</dbReference>
<dbReference type="PANTHER" id="PTHR24567:SF26">
    <property type="entry name" value="REGULATORY PROTEIN YEIL"/>
    <property type="match status" value="1"/>
</dbReference>
<keyword evidence="2" id="KW-0238">DNA-binding</keyword>
<evidence type="ECO:0000256" key="2">
    <source>
        <dbReference type="ARBA" id="ARBA00023125"/>
    </source>
</evidence>
<dbReference type="EMBL" id="CP028901">
    <property type="protein sequence ID" value="AWB34095.1"/>
    <property type="molecule type" value="Genomic_DNA"/>
</dbReference>
<dbReference type="KEGG" id="boz:DBV39_10650"/>
<dbReference type="PROSITE" id="PS51063">
    <property type="entry name" value="HTH_CRP_2"/>
    <property type="match status" value="1"/>
</dbReference>
<dbReference type="InterPro" id="IPR036388">
    <property type="entry name" value="WH-like_DNA-bd_sf"/>
</dbReference>
<dbReference type="GO" id="GO:0005829">
    <property type="term" value="C:cytosol"/>
    <property type="evidence" value="ECO:0007669"/>
    <property type="project" value="TreeGrafter"/>
</dbReference>
<dbReference type="RefSeq" id="WP_108621511.1">
    <property type="nucleotide sequence ID" value="NZ_CP028901.1"/>
</dbReference>
<dbReference type="SMART" id="SM00100">
    <property type="entry name" value="cNMP"/>
    <property type="match status" value="1"/>
</dbReference>
<dbReference type="SMART" id="SM00419">
    <property type="entry name" value="HTH_CRP"/>
    <property type="match status" value="1"/>
</dbReference>
<dbReference type="Gene3D" id="2.60.120.10">
    <property type="entry name" value="Jelly Rolls"/>
    <property type="match status" value="1"/>
</dbReference>